<accession>A0A1X7G0E1</accession>
<keyword evidence="2" id="KW-0732">Signal</keyword>
<sequence>MRGLLLLAGALAAPGFAQGVLPAPGRSAQGDVSVTIYNDNLALVQDVRRVDLPGGRSRQEFPDVSAQIRAETVTLSGDGFGIVEQNFDYDLLSPSALMQKAVGEEVTLVRTNPATGGEQRERARVLAVNNGVVLQIGNRIEVLRDDGLPVRVIFDKVPPNLRARPTLSVTVEASRGGSRPLTLSYLTPGLGWQADYVTLFDRAAGRIDVQGWITLTNNTGTTFDNAETLLVAGSVQQQGGNPYAGNRRYPPPPPPPPPDRVVRPGTESADRERLGDFYLYPLEARTTIANAQQKQVSFLDVSGAPGSAGYEYRNSWLGSSEEPQSAASVIRFSTSRDQGLGDALPAGTVRVYMKDARGAAQFIGESAIGHTPMGSDLSLKTGDAFDVKVQPTVEARERLGDSRWRTTMRYTLTNARPEAVTVDLKQGGLDAWWDDTRITAESQKSERLSSSEALWRVAVPANGTATVTATFDTRY</sequence>
<feature type="compositionally biased region" description="Pro residues" evidence="1">
    <location>
        <begin position="249"/>
        <end position="259"/>
    </location>
</feature>
<evidence type="ECO:0000313" key="4">
    <source>
        <dbReference type="Proteomes" id="UP000192934"/>
    </source>
</evidence>
<dbReference type="Proteomes" id="UP000192934">
    <property type="component" value="Chromosome I"/>
</dbReference>
<name>A0A1X7G0E1_9SPHN</name>
<evidence type="ECO:0000256" key="2">
    <source>
        <dbReference type="SAM" id="SignalP"/>
    </source>
</evidence>
<evidence type="ECO:0008006" key="5">
    <source>
        <dbReference type="Google" id="ProtNLM"/>
    </source>
</evidence>
<feature type="region of interest" description="Disordered" evidence="1">
    <location>
        <begin position="237"/>
        <end position="269"/>
    </location>
</feature>
<dbReference type="STRING" id="941907.SAMN06295910_0832"/>
<organism evidence="3 4">
    <name type="scientific">Allosphingosinicella indica</name>
    <dbReference type="NCBI Taxonomy" id="941907"/>
    <lineage>
        <taxon>Bacteria</taxon>
        <taxon>Pseudomonadati</taxon>
        <taxon>Pseudomonadota</taxon>
        <taxon>Alphaproteobacteria</taxon>
        <taxon>Sphingomonadales</taxon>
        <taxon>Sphingomonadaceae</taxon>
        <taxon>Allosphingosinicella</taxon>
    </lineage>
</organism>
<keyword evidence="4" id="KW-1185">Reference proteome</keyword>
<evidence type="ECO:0000313" key="3">
    <source>
        <dbReference type="EMBL" id="SMF61832.1"/>
    </source>
</evidence>
<proteinExistence type="predicted"/>
<gene>
    <name evidence="3" type="ORF">SAMN06295910_0832</name>
</gene>
<dbReference type="PANTHER" id="PTHR38075">
    <property type="entry name" value="DUF4139 DOMAIN-CONTAINING PROTEIN"/>
    <property type="match status" value="1"/>
</dbReference>
<evidence type="ECO:0000256" key="1">
    <source>
        <dbReference type="SAM" id="MobiDB-lite"/>
    </source>
</evidence>
<dbReference type="PANTHER" id="PTHR38075:SF1">
    <property type="entry name" value="DUF4139 DOMAIN-CONTAINING PROTEIN"/>
    <property type="match status" value="1"/>
</dbReference>
<dbReference type="AlphaFoldDB" id="A0A1X7G0E1"/>
<dbReference type="EMBL" id="LT840185">
    <property type="protein sequence ID" value="SMF61832.1"/>
    <property type="molecule type" value="Genomic_DNA"/>
</dbReference>
<reference evidence="4" key="1">
    <citation type="submission" date="2017-04" db="EMBL/GenBank/DDBJ databases">
        <authorList>
            <person name="Varghese N."/>
            <person name="Submissions S."/>
        </authorList>
    </citation>
    <scope>NUCLEOTIDE SEQUENCE [LARGE SCALE GENOMIC DNA]</scope>
    <source>
        <strain evidence="4">Dd16</strain>
    </source>
</reference>
<feature type="signal peptide" evidence="2">
    <location>
        <begin position="1"/>
        <end position="19"/>
    </location>
</feature>
<protein>
    <recommendedName>
        <fullName evidence="5">DUF4139 domain-containing protein</fullName>
    </recommendedName>
</protein>
<feature type="chain" id="PRO_5012168628" description="DUF4139 domain-containing protein" evidence="2">
    <location>
        <begin position="20"/>
        <end position="475"/>
    </location>
</feature>
<dbReference type="RefSeq" id="WP_172840803.1">
    <property type="nucleotide sequence ID" value="NZ_LT840185.1"/>
</dbReference>